<dbReference type="Proteomes" id="UP000466442">
    <property type="component" value="Unassembled WGS sequence"/>
</dbReference>
<dbReference type="EMBL" id="WIXP02000003">
    <property type="protein sequence ID" value="KAF6213785.1"/>
    <property type="molecule type" value="Genomic_DNA"/>
</dbReference>
<sequence>MPRRSLAMPLLRRCRQRPDNHTLSRVLNKRNLENAWRRIAVHRADQQGLKRPRRSMMMPSLGWCRLRPDSHALRVACRGTLKRSRSTRSQLAGLLTAEKWVVRRKSESMVSRGSLSAGGPELCGGSGGREDGKSVNDGADCGPGVGEGQIEVVSCSVEIGEESVALIVLIEAVVAQEKASGSQHWMLLAENLELE</sequence>
<accession>A0A8S9Y1P7</accession>
<evidence type="ECO:0000313" key="2">
    <source>
        <dbReference type="EMBL" id="KAF6213785.1"/>
    </source>
</evidence>
<name>A0A8S9Y1P7_APOLU</name>
<gene>
    <name evidence="2" type="ORF">GE061_011507</name>
</gene>
<dbReference type="AlphaFoldDB" id="A0A8S9Y1P7"/>
<organism evidence="2 3">
    <name type="scientific">Apolygus lucorum</name>
    <name type="common">Small green plant bug</name>
    <name type="synonym">Lygocoris lucorum</name>
    <dbReference type="NCBI Taxonomy" id="248454"/>
    <lineage>
        <taxon>Eukaryota</taxon>
        <taxon>Metazoa</taxon>
        <taxon>Ecdysozoa</taxon>
        <taxon>Arthropoda</taxon>
        <taxon>Hexapoda</taxon>
        <taxon>Insecta</taxon>
        <taxon>Pterygota</taxon>
        <taxon>Neoptera</taxon>
        <taxon>Paraneoptera</taxon>
        <taxon>Hemiptera</taxon>
        <taxon>Heteroptera</taxon>
        <taxon>Panheteroptera</taxon>
        <taxon>Cimicomorpha</taxon>
        <taxon>Miridae</taxon>
        <taxon>Mirini</taxon>
        <taxon>Apolygus</taxon>
    </lineage>
</organism>
<comment type="caution">
    <text evidence="2">The sequence shown here is derived from an EMBL/GenBank/DDBJ whole genome shotgun (WGS) entry which is preliminary data.</text>
</comment>
<keyword evidence="3" id="KW-1185">Reference proteome</keyword>
<reference evidence="2" key="1">
    <citation type="journal article" date="2021" name="Mol. Ecol. Resour.">
        <title>Apolygus lucorum genome provides insights into omnivorousness and mesophyll feeding.</title>
        <authorList>
            <person name="Liu Y."/>
            <person name="Liu H."/>
            <person name="Wang H."/>
            <person name="Huang T."/>
            <person name="Liu B."/>
            <person name="Yang B."/>
            <person name="Yin L."/>
            <person name="Li B."/>
            <person name="Zhang Y."/>
            <person name="Zhang S."/>
            <person name="Jiang F."/>
            <person name="Zhang X."/>
            <person name="Ren Y."/>
            <person name="Wang B."/>
            <person name="Wang S."/>
            <person name="Lu Y."/>
            <person name="Wu K."/>
            <person name="Fan W."/>
            <person name="Wang G."/>
        </authorList>
    </citation>
    <scope>NUCLEOTIDE SEQUENCE</scope>
    <source>
        <strain evidence="2">12Hb</strain>
    </source>
</reference>
<protein>
    <submittedName>
        <fullName evidence="2">Uncharacterized protein</fullName>
    </submittedName>
</protein>
<feature type="region of interest" description="Disordered" evidence="1">
    <location>
        <begin position="112"/>
        <end position="136"/>
    </location>
</feature>
<proteinExistence type="predicted"/>
<evidence type="ECO:0000313" key="3">
    <source>
        <dbReference type="Proteomes" id="UP000466442"/>
    </source>
</evidence>
<evidence type="ECO:0000256" key="1">
    <source>
        <dbReference type="SAM" id="MobiDB-lite"/>
    </source>
</evidence>